<evidence type="ECO:0008006" key="4">
    <source>
        <dbReference type="Google" id="ProtNLM"/>
    </source>
</evidence>
<evidence type="ECO:0000313" key="2">
    <source>
        <dbReference type="EMBL" id="MCQ1530061.1"/>
    </source>
</evidence>
<feature type="transmembrane region" description="Helical" evidence="1">
    <location>
        <begin position="37"/>
        <end position="56"/>
    </location>
</feature>
<feature type="transmembrane region" description="Helical" evidence="1">
    <location>
        <begin position="137"/>
        <end position="156"/>
    </location>
</feature>
<dbReference type="EMBL" id="JAJEKE010000008">
    <property type="protein sequence ID" value="MCQ1530061.1"/>
    <property type="molecule type" value="Genomic_DNA"/>
</dbReference>
<accession>A0ABT1NIC9</accession>
<reference evidence="2 3" key="1">
    <citation type="submission" date="2021-10" db="EMBL/GenBank/DDBJ databases">
        <title>Lutispora strain m25 sp. nov., a thermophilic, non-spore-forming bacterium isolated from a lab-scale methanogenic bioreactor digesting anaerobic sludge.</title>
        <authorList>
            <person name="El Houari A."/>
            <person name="Mcdonald J."/>
        </authorList>
    </citation>
    <scope>NUCLEOTIDE SEQUENCE [LARGE SCALE GENOMIC DNA]</scope>
    <source>
        <strain evidence="3">m25</strain>
    </source>
</reference>
<gene>
    <name evidence="2" type="ORF">LJD61_10950</name>
</gene>
<keyword evidence="1" id="KW-0472">Membrane</keyword>
<evidence type="ECO:0000256" key="1">
    <source>
        <dbReference type="SAM" id="Phobius"/>
    </source>
</evidence>
<feature type="transmembrane region" description="Helical" evidence="1">
    <location>
        <begin position="99"/>
        <end position="116"/>
    </location>
</feature>
<feature type="transmembrane region" description="Helical" evidence="1">
    <location>
        <begin position="76"/>
        <end position="93"/>
    </location>
</feature>
<dbReference type="RefSeq" id="WP_255227577.1">
    <property type="nucleotide sequence ID" value="NZ_JAJEKE010000008.1"/>
</dbReference>
<evidence type="ECO:0000313" key="3">
    <source>
        <dbReference type="Proteomes" id="UP001651880"/>
    </source>
</evidence>
<keyword evidence="3" id="KW-1185">Reference proteome</keyword>
<sequence>MTDIKNFLKKYTFALTVFVGWITTVYILYFIKYEMYAGAIDVLLLYVVIFPPVIALSDLLSESTENEKKNKKQLQIILDVIGIVIAVCFVVWALFKSPYIVGIYDILAIALFMVILSRFPKFQEKLKNKINRKERSAFVISIYVILIVVPIIFNAVTRTTTVKGAEIILENNGYADVTYADLIDDERALSIVFDDKTTLKKDNTRDDLGFYLFKASKNNKEYGVAINILGGEISGETLIESNPYIHYYIR</sequence>
<organism evidence="2 3">
    <name type="scientific">Lutispora saccharofermentans</name>
    <dbReference type="NCBI Taxonomy" id="3024236"/>
    <lineage>
        <taxon>Bacteria</taxon>
        <taxon>Bacillati</taxon>
        <taxon>Bacillota</taxon>
        <taxon>Clostridia</taxon>
        <taxon>Lutisporales</taxon>
        <taxon>Lutisporaceae</taxon>
        <taxon>Lutispora</taxon>
    </lineage>
</organism>
<proteinExistence type="predicted"/>
<comment type="caution">
    <text evidence="2">The sequence shown here is derived from an EMBL/GenBank/DDBJ whole genome shotgun (WGS) entry which is preliminary data.</text>
</comment>
<keyword evidence="1" id="KW-0812">Transmembrane</keyword>
<dbReference type="Proteomes" id="UP001651880">
    <property type="component" value="Unassembled WGS sequence"/>
</dbReference>
<keyword evidence="1" id="KW-1133">Transmembrane helix</keyword>
<protein>
    <recommendedName>
        <fullName evidence="4">DUF1616 domain-containing protein</fullName>
    </recommendedName>
</protein>
<feature type="transmembrane region" description="Helical" evidence="1">
    <location>
        <begin position="12"/>
        <end position="31"/>
    </location>
</feature>
<name>A0ABT1NIC9_9FIRM</name>